<feature type="transmembrane region" description="Helical" evidence="7">
    <location>
        <begin position="177"/>
        <end position="195"/>
    </location>
</feature>
<dbReference type="GO" id="GO:0016020">
    <property type="term" value="C:membrane"/>
    <property type="evidence" value="ECO:0007669"/>
    <property type="project" value="UniProtKB-SubCell"/>
</dbReference>
<feature type="transmembrane region" description="Helical" evidence="7">
    <location>
        <begin position="238"/>
        <end position="258"/>
    </location>
</feature>
<evidence type="ECO:0000256" key="4">
    <source>
        <dbReference type="ARBA" id="ARBA00023136"/>
    </source>
</evidence>
<evidence type="ECO:0000313" key="9">
    <source>
        <dbReference type="EMBL" id="TVY13375.1"/>
    </source>
</evidence>
<comment type="subcellular location">
    <subcellularLocation>
        <location evidence="1">Membrane</location>
        <topology evidence="1">Multi-pass membrane protein</topology>
    </subcellularLocation>
</comment>
<feature type="region of interest" description="Disordered" evidence="6">
    <location>
        <begin position="292"/>
        <end position="375"/>
    </location>
</feature>
<reference evidence="9 10" key="1">
    <citation type="submission" date="2018-05" db="EMBL/GenBank/DDBJ databases">
        <title>Whole genome sequencing for identification of molecular markers to develop diagnostic detection tools for the regulated plant pathogen Lachnellula willkommii.</title>
        <authorList>
            <person name="Giroux E."/>
            <person name="Bilodeau G."/>
        </authorList>
    </citation>
    <scope>NUCLEOTIDE SEQUENCE [LARGE SCALE GENOMIC DNA]</scope>
    <source>
        <strain evidence="9 10">CBS 203.66</strain>
    </source>
</reference>
<dbReference type="InterPro" id="IPR052337">
    <property type="entry name" value="SAT4-like"/>
</dbReference>
<feature type="domain" description="Rhodopsin" evidence="8">
    <location>
        <begin position="27"/>
        <end position="264"/>
    </location>
</feature>
<accession>A0A8T9B103</accession>
<dbReference type="EMBL" id="QGMF01000994">
    <property type="protein sequence ID" value="TVY13375.1"/>
    <property type="molecule type" value="Genomic_DNA"/>
</dbReference>
<feature type="transmembrane region" description="Helical" evidence="7">
    <location>
        <begin position="38"/>
        <end position="58"/>
    </location>
</feature>
<dbReference type="Proteomes" id="UP000469559">
    <property type="component" value="Unassembled WGS sequence"/>
</dbReference>
<keyword evidence="4 7" id="KW-0472">Membrane</keyword>
<evidence type="ECO:0000313" key="10">
    <source>
        <dbReference type="Proteomes" id="UP000469559"/>
    </source>
</evidence>
<evidence type="ECO:0000259" key="8">
    <source>
        <dbReference type="Pfam" id="PF20684"/>
    </source>
</evidence>
<proteinExistence type="inferred from homology"/>
<evidence type="ECO:0000256" key="5">
    <source>
        <dbReference type="ARBA" id="ARBA00038359"/>
    </source>
</evidence>
<dbReference type="InterPro" id="IPR049326">
    <property type="entry name" value="Rhodopsin_dom_fungi"/>
</dbReference>
<sequence length="375" mass="41517">MGGFSGSSVMATEWSLLGIAYVFVATRMGVRLFNQQKALLVSDMFLLVSCVFALGLVLTDTMTYKLGGLDGVDITDPDTSIRLGKIAFAGNYFYDTCIYFPKFSILALYVRLIPHTTPKLRLALWIVTGFVGVSCLTTCFADTFWCGANVDTNWSLEGLEDGSCTSFNAVPLFHLDWALNFISDVFIFILPFPLFQNLTLGRRQFYGLIFTFALGLITIAVNIARFATITLTNDYNSIFVWSMAEMTTSIIVVSLPALRPLLRRRGEYSSSTDPKSTGNVITRTINSLFTRTGLSPVGSSHNHNGTRRNHVDRMERLSDDDGESQVELTTQKSAPVIYKSQDVSVESSQIEASSSDDRDIERHMGLGNNTTAWHG</sequence>
<evidence type="ECO:0000256" key="3">
    <source>
        <dbReference type="ARBA" id="ARBA00022989"/>
    </source>
</evidence>
<feature type="transmembrane region" description="Helical" evidence="7">
    <location>
        <begin position="92"/>
        <end position="110"/>
    </location>
</feature>
<comment type="caution">
    <text evidence="9">The sequence shown here is derived from an EMBL/GenBank/DDBJ whole genome shotgun (WGS) entry which is preliminary data.</text>
</comment>
<evidence type="ECO:0000256" key="2">
    <source>
        <dbReference type="ARBA" id="ARBA00022692"/>
    </source>
</evidence>
<dbReference type="AlphaFoldDB" id="A0A8T9B103"/>
<feature type="compositionally biased region" description="Low complexity" evidence="6">
    <location>
        <begin position="343"/>
        <end position="353"/>
    </location>
</feature>
<protein>
    <recommendedName>
        <fullName evidence="8">Rhodopsin domain-containing protein</fullName>
    </recommendedName>
</protein>
<keyword evidence="10" id="KW-1185">Reference proteome</keyword>
<evidence type="ECO:0000256" key="7">
    <source>
        <dbReference type="SAM" id="Phobius"/>
    </source>
</evidence>
<gene>
    <name evidence="9" type="ORF">LARI1_G008760</name>
</gene>
<dbReference type="OrthoDB" id="444631at2759"/>
<keyword evidence="3 7" id="KW-1133">Transmembrane helix</keyword>
<feature type="compositionally biased region" description="Polar residues" evidence="6">
    <location>
        <begin position="292"/>
        <end position="303"/>
    </location>
</feature>
<feature type="transmembrane region" description="Helical" evidence="7">
    <location>
        <begin position="207"/>
        <end position="226"/>
    </location>
</feature>
<dbReference type="Pfam" id="PF20684">
    <property type="entry name" value="Fung_rhodopsin"/>
    <property type="match status" value="1"/>
</dbReference>
<feature type="compositionally biased region" description="Basic and acidic residues" evidence="6">
    <location>
        <begin position="355"/>
        <end position="364"/>
    </location>
</feature>
<dbReference type="PANTHER" id="PTHR33048">
    <property type="entry name" value="PTH11-LIKE INTEGRAL MEMBRANE PROTEIN (AFU_ORTHOLOGUE AFUA_5G11245)"/>
    <property type="match status" value="1"/>
</dbReference>
<keyword evidence="2 7" id="KW-0812">Transmembrane</keyword>
<feature type="transmembrane region" description="Helical" evidence="7">
    <location>
        <begin position="122"/>
        <end position="145"/>
    </location>
</feature>
<feature type="compositionally biased region" description="Basic and acidic residues" evidence="6">
    <location>
        <begin position="309"/>
        <end position="319"/>
    </location>
</feature>
<name>A0A8T9B103_9HELO</name>
<evidence type="ECO:0000256" key="1">
    <source>
        <dbReference type="ARBA" id="ARBA00004141"/>
    </source>
</evidence>
<feature type="transmembrane region" description="Helical" evidence="7">
    <location>
        <begin position="6"/>
        <end position="26"/>
    </location>
</feature>
<organism evidence="9 10">
    <name type="scientific">Lachnellula arida</name>
    <dbReference type="NCBI Taxonomy" id="1316785"/>
    <lineage>
        <taxon>Eukaryota</taxon>
        <taxon>Fungi</taxon>
        <taxon>Dikarya</taxon>
        <taxon>Ascomycota</taxon>
        <taxon>Pezizomycotina</taxon>
        <taxon>Leotiomycetes</taxon>
        <taxon>Helotiales</taxon>
        <taxon>Lachnaceae</taxon>
        <taxon>Lachnellula</taxon>
    </lineage>
</organism>
<dbReference type="PANTHER" id="PTHR33048:SF92">
    <property type="entry name" value="INTEGRAL MEMBRANE PROTEIN"/>
    <property type="match status" value="1"/>
</dbReference>
<comment type="similarity">
    <text evidence="5">Belongs to the SAT4 family.</text>
</comment>
<evidence type="ECO:0000256" key="6">
    <source>
        <dbReference type="SAM" id="MobiDB-lite"/>
    </source>
</evidence>